<keyword evidence="1" id="KW-0812">Transmembrane</keyword>
<gene>
    <name evidence="2" type="ORF">FPL11_04565</name>
</gene>
<keyword evidence="1" id="KW-1133">Transmembrane helix</keyword>
<reference evidence="2 3" key="1">
    <citation type="submission" date="2019-07" db="EMBL/GenBank/DDBJ databases">
        <title>Reclasification of Spiribacter aquaticus.</title>
        <authorList>
            <person name="Leon M.J."/>
            <person name="Sanchez-Porro C."/>
            <person name="Ventosa A."/>
        </authorList>
    </citation>
    <scope>NUCLEOTIDE SEQUENCE [LARGE SCALE GENOMIC DNA]</scope>
    <source>
        <strain evidence="2 3">SP30</strain>
    </source>
</reference>
<evidence type="ECO:0000313" key="3">
    <source>
        <dbReference type="Proteomes" id="UP000316688"/>
    </source>
</evidence>
<accession>A0A557RJL6</accession>
<dbReference type="AlphaFoldDB" id="A0A557RJL6"/>
<dbReference type="EMBL" id="VMKP01000002">
    <property type="protein sequence ID" value="TVO65361.1"/>
    <property type="molecule type" value="Genomic_DNA"/>
</dbReference>
<evidence type="ECO:0000313" key="2">
    <source>
        <dbReference type="EMBL" id="TVO65361.1"/>
    </source>
</evidence>
<keyword evidence="1" id="KW-0472">Membrane</keyword>
<comment type="caution">
    <text evidence="2">The sequence shown here is derived from an EMBL/GenBank/DDBJ whole genome shotgun (WGS) entry which is preliminary data.</text>
</comment>
<dbReference type="Proteomes" id="UP000316688">
    <property type="component" value="Unassembled WGS sequence"/>
</dbReference>
<name>A0A557RJL6_9GAMM</name>
<feature type="transmembrane region" description="Helical" evidence="1">
    <location>
        <begin position="20"/>
        <end position="37"/>
    </location>
</feature>
<proteinExistence type="predicted"/>
<sequence>MSTYERLNAEALILRKQQILVLSLVTIPVVVVAYGLADRAVQGLTQGAVAMVITPAMAHGALLLVSRWYRAACQRASAIRVEVRTLEQALAARFGAFRRRRQGESFKKAYGLAGRDVPSLEEALAVGMYREGREVFVTAFVRQGVVVRATASIGSRYRCRPADDPAKWRDHLDRLGCDEIRQYHNHPVHEGGTAPSAGDTRSSRQLKKLLGPHSHKLRSFIVFWNRPGEWRVIEYDDRGGHWDHFEFDIAH</sequence>
<evidence type="ECO:0000256" key="1">
    <source>
        <dbReference type="SAM" id="Phobius"/>
    </source>
</evidence>
<keyword evidence="3" id="KW-1185">Reference proteome</keyword>
<dbReference type="RefSeq" id="WP_144347615.1">
    <property type="nucleotide sequence ID" value="NZ_VMKP01000002.1"/>
</dbReference>
<protein>
    <submittedName>
        <fullName evidence="2">Uncharacterized protein</fullName>
    </submittedName>
</protein>
<feature type="transmembrane region" description="Helical" evidence="1">
    <location>
        <begin position="43"/>
        <end position="65"/>
    </location>
</feature>
<organism evidence="2 3">
    <name type="scientific">Spiribacter aquaticus</name>
    <dbReference type="NCBI Taxonomy" id="1935996"/>
    <lineage>
        <taxon>Bacteria</taxon>
        <taxon>Pseudomonadati</taxon>
        <taxon>Pseudomonadota</taxon>
        <taxon>Gammaproteobacteria</taxon>
        <taxon>Chromatiales</taxon>
        <taxon>Ectothiorhodospiraceae</taxon>
        <taxon>Spiribacter</taxon>
    </lineage>
</organism>